<dbReference type="HOGENOM" id="CLU_2441484_0_0_1"/>
<dbReference type="InterPro" id="IPR036388">
    <property type="entry name" value="WH-like_DNA-bd_sf"/>
</dbReference>
<dbReference type="EMBL" id="KN819338">
    <property type="protein sequence ID" value="KIJ15102.1"/>
    <property type="molecule type" value="Genomic_DNA"/>
</dbReference>
<evidence type="ECO:0000313" key="3">
    <source>
        <dbReference type="Proteomes" id="UP000053647"/>
    </source>
</evidence>
<evidence type="ECO:0000313" key="2">
    <source>
        <dbReference type="EMBL" id="KIJ15102.1"/>
    </source>
</evidence>
<evidence type="ECO:0000259" key="1">
    <source>
        <dbReference type="Pfam" id="PF23445"/>
    </source>
</evidence>
<name>A0A0C9U6R7_PAXIN</name>
<dbReference type="Gene3D" id="1.10.10.10">
    <property type="entry name" value="Winged helix-like DNA-binding domain superfamily/Winged helix DNA-binding domain"/>
    <property type="match status" value="1"/>
</dbReference>
<dbReference type="Pfam" id="PF23445">
    <property type="entry name" value="WHD_SNRNP200"/>
    <property type="match status" value="1"/>
</dbReference>
<sequence length="90" mass="10658">MGFQDILFCWAYFYRRTTQNPNHYDLDNVSHQTLSDHLSELVENTPQDLINPERIAIGEYIILWVGYLATHCRSRGRDERYQTLPRSILA</sequence>
<feature type="domain" description="MER3 helicase-like winged helix" evidence="1">
    <location>
        <begin position="9"/>
        <end position="57"/>
    </location>
</feature>
<organism evidence="2 3">
    <name type="scientific">Paxillus involutus ATCC 200175</name>
    <dbReference type="NCBI Taxonomy" id="664439"/>
    <lineage>
        <taxon>Eukaryota</taxon>
        <taxon>Fungi</taxon>
        <taxon>Dikarya</taxon>
        <taxon>Basidiomycota</taxon>
        <taxon>Agaricomycotina</taxon>
        <taxon>Agaricomycetes</taxon>
        <taxon>Agaricomycetidae</taxon>
        <taxon>Boletales</taxon>
        <taxon>Paxilineae</taxon>
        <taxon>Paxillaceae</taxon>
        <taxon>Paxillus</taxon>
    </lineage>
</organism>
<dbReference type="InterPro" id="IPR057842">
    <property type="entry name" value="WH_MER3"/>
</dbReference>
<dbReference type="Proteomes" id="UP000053647">
    <property type="component" value="Unassembled WGS sequence"/>
</dbReference>
<protein>
    <recommendedName>
        <fullName evidence="1">MER3 helicase-like winged helix domain-containing protein</fullName>
    </recommendedName>
</protein>
<gene>
    <name evidence="2" type="ORF">PAXINDRAFT_77915</name>
</gene>
<keyword evidence="3" id="KW-1185">Reference proteome</keyword>
<accession>A0A0C9U6R7</accession>
<reference evidence="3" key="2">
    <citation type="submission" date="2015-01" db="EMBL/GenBank/DDBJ databases">
        <title>Evolutionary Origins and Diversification of the Mycorrhizal Mutualists.</title>
        <authorList>
            <consortium name="DOE Joint Genome Institute"/>
            <consortium name="Mycorrhizal Genomics Consortium"/>
            <person name="Kohler A."/>
            <person name="Kuo A."/>
            <person name="Nagy L.G."/>
            <person name="Floudas D."/>
            <person name="Copeland A."/>
            <person name="Barry K.W."/>
            <person name="Cichocki N."/>
            <person name="Veneault-Fourrey C."/>
            <person name="LaButti K."/>
            <person name="Lindquist E.A."/>
            <person name="Lipzen A."/>
            <person name="Lundell T."/>
            <person name="Morin E."/>
            <person name="Murat C."/>
            <person name="Riley R."/>
            <person name="Ohm R."/>
            <person name="Sun H."/>
            <person name="Tunlid A."/>
            <person name="Henrissat B."/>
            <person name="Grigoriev I.V."/>
            <person name="Hibbett D.S."/>
            <person name="Martin F."/>
        </authorList>
    </citation>
    <scope>NUCLEOTIDE SEQUENCE [LARGE SCALE GENOMIC DNA]</scope>
    <source>
        <strain evidence="3">ATCC 200175</strain>
    </source>
</reference>
<dbReference type="OrthoDB" id="5575at2759"/>
<reference evidence="2 3" key="1">
    <citation type="submission" date="2014-06" db="EMBL/GenBank/DDBJ databases">
        <authorList>
            <consortium name="DOE Joint Genome Institute"/>
            <person name="Kuo A."/>
            <person name="Kohler A."/>
            <person name="Nagy L.G."/>
            <person name="Floudas D."/>
            <person name="Copeland A."/>
            <person name="Barry K.W."/>
            <person name="Cichocki N."/>
            <person name="Veneault-Fourrey C."/>
            <person name="LaButti K."/>
            <person name="Lindquist E.A."/>
            <person name="Lipzen A."/>
            <person name="Lundell T."/>
            <person name="Morin E."/>
            <person name="Murat C."/>
            <person name="Sun H."/>
            <person name="Tunlid A."/>
            <person name="Henrissat B."/>
            <person name="Grigoriev I.V."/>
            <person name="Hibbett D.S."/>
            <person name="Martin F."/>
            <person name="Nordberg H.P."/>
            <person name="Cantor M.N."/>
            <person name="Hua S.X."/>
        </authorList>
    </citation>
    <scope>NUCLEOTIDE SEQUENCE [LARGE SCALE GENOMIC DNA]</scope>
    <source>
        <strain evidence="2 3">ATCC 200175</strain>
    </source>
</reference>
<dbReference type="AlphaFoldDB" id="A0A0C9U6R7"/>
<proteinExistence type="predicted"/>